<dbReference type="SUPFAM" id="SSF51261">
    <property type="entry name" value="Duplicated hybrid motif"/>
    <property type="match status" value="1"/>
</dbReference>
<dbReference type="CDD" id="cd12797">
    <property type="entry name" value="M23_peptidase"/>
    <property type="match status" value="1"/>
</dbReference>
<dbReference type="RefSeq" id="WP_084710825.1">
    <property type="nucleotide sequence ID" value="NZ_CDRZ01000013.1"/>
</dbReference>
<evidence type="ECO:0000259" key="3">
    <source>
        <dbReference type="Pfam" id="PF01551"/>
    </source>
</evidence>
<dbReference type="PANTHER" id="PTHR21666">
    <property type="entry name" value="PEPTIDASE-RELATED"/>
    <property type="match status" value="1"/>
</dbReference>
<evidence type="ECO:0000256" key="2">
    <source>
        <dbReference type="SAM" id="Phobius"/>
    </source>
</evidence>
<protein>
    <submittedName>
        <fullName evidence="4">Putative Peptidase M23</fullName>
    </submittedName>
</protein>
<keyword evidence="2" id="KW-0812">Transmembrane</keyword>
<keyword evidence="2" id="KW-0472">Membrane</keyword>
<dbReference type="Gene3D" id="2.70.70.10">
    <property type="entry name" value="Glucose Permease (Domain IIA)"/>
    <property type="match status" value="1"/>
</dbReference>
<accession>A0A0B7MHQ6</accession>
<name>A0A0B7MHQ6_9FIRM</name>
<feature type="transmembrane region" description="Helical" evidence="2">
    <location>
        <begin position="36"/>
        <end position="58"/>
    </location>
</feature>
<dbReference type="InterPro" id="IPR011055">
    <property type="entry name" value="Dup_hybrid_motif"/>
</dbReference>
<dbReference type="Proteomes" id="UP000046155">
    <property type="component" value="Unassembled WGS sequence"/>
</dbReference>
<reference evidence="5" key="1">
    <citation type="submission" date="2015-01" db="EMBL/GenBank/DDBJ databases">
        <authorList>
            <person name="Manzoor Shahid"/>
            <person name="Zubair Saima"/>
        </authorList>
    </citation>
    <scope>NUCLEOTIDE SEQUENCE [LARGE SCALE GENOMIC DNA]</scope>
    <source>
        <strain evidence="5">Sp3</strain>
    </source>
</reference>
<evidence type="ECO:0000313" key="4">
    <source>
        <dbReference type="EMBL" id="CEO87511.1"/>
    </source>
</evidence>
<dbReference type="AlphaFoldDB" id="A0A0B7MHQ6"/>
<dbReference type="PANTHER" id="PTHR21666:SF285">
    <property type="entry name" value="M23 FAMILY METALLOPEPTIDASE"/>
    <property type="match status" value="1"/>
</dbReference>
<dbReference type="InterPro" id="IPR016047">
    <property type="entry name" value="M23ase_b-sheet_dom"/>
</dbReference>
<proteinExistence type="predicted"/>
<dbReference type="InterPro" id="IPR050570">
    <property type="entry name" value="Cell_wall_metabolism_enzyme"/>
</dbReference>
<evidence type="ECO:0000313" key="5">
    <source>
        <dbReference type="Proteomes" id="UP000046155"/>
    </source>
</evidence>
<dbReference type="GO" id="GO:0004222">
    <property type="term" value="F:metalloendopeptidase activity"/>
    <property type="evidence" value="ECO:0007669"/>
    <property type="project" value="TreeGrafter"/>
</dbReference>
<keyword evidence="5" id="KW-1185">Reference proteome</keyword>
<keyword evidence="1" id="KW-0175">Coiled coil</keyword>
<evidence type="ECO:0000256" key="1">
    <source>
        <dbReference type="SAM" id="Coils"/>
    </source>
</evidence>
<gene>
    <name evidence="4" type="ORF">SSCH_110011</name>
</gene>
<sequence length="317" mass="35335">MPKVIYRRVKRLLSRPLTLLVVPPKGAKTKTVSMPFWLAVCSCLTILVFITGCTWSYYSAWRARSDQEELAKLRQVNQQHQEELVSLRQEAVEAKSYLEEVRDLDQRVREKVGIEIEEKGSSSYSSRASGTSTRTPRLFWKSDSKEESLTSHEVSRSISEVCRESVEVCQTLQTLESDVDAHYAYLASLPDHWPANGRITSHFGNRKSPFGGGRIEFHDGLDLAADYGAPITAAGDGVVTFTGYRSGYGRTVVISHRLSGYRTSYCHLSKSLVKQGERVSKGQKIALAGSTGRSTGPHLHFMVEKHGVLVDPLSVLK</sequence>
<dbReference type="Pfam" id="PF01551">
    <property type="entry name" value="Peptidase_M23"/>
    <property type="match status" value="1"/>
</dbReference>
<feature type="coiled-coil region" evidence="1">
    <location>
        <begin position="63"/>
        <end position="107"/>
    </location>
</feature>
<organism evidence="4 5">
    <name type="scientific">Syntrophaceticus schinkii</name>
    <dbReference type="NCBI Taxonomy" id="499207"/>
    <lineage>
        <taxon>Bacteria</taxon>
        <taxon>Bacillati</taxon>
        <taxon>Bacillota</taxon>
        <taxon>Clostridia</taxon>
        <taxon>Thermoanaerobacterales</taxon>
        <taxon>Thermoanaerobacterales Family III. Incertae Sedis</taxon>
        <taxon>Syntrophaceticus</taxon>
    </lineage>
</organism>
<dbReference type="EMBL" id="CDRZ01000013">
    <property type="protein sequence ID" value="CEO87511.1"/>
    <property type="molecule type" value="Genomic_DNA"/>
</dbReference>
<feature type="domain" description="M23ase beta-sheet core" evidence="3">
    <location>
        <begin position="217"/>
        <end position="312"/>
    </location>
</feature>
<keyword evidence="2" id="KW-1133">Transmembrane helix</keyword>